<accession>E3LG79</accession>
<proteinExistence type="predicted"/>
<gene>
    <name evidence="1" type="ORF">CRE_02318</name>
</gene>
<keyword evidence="2" id="KW-1185">Reference proteome</keyword>
<evidence type="ECO:0000313" key="1">
    <source>
        <dbReference type="EMBL" id="EFO85859.1"/>
    </source>
</evidence>
<dbReference type="eggNOG" id="ENOG502TIRN">
    <property type="taxonomic scope" value="Eukaryota"/>
</dbReference>
<name>E3LG79_CAERE</name>
<dbReference type="FunCoup" id="E3LG79">
    <property type="interactions" value="566"/>
</dbReference>
<reference evidence="1" key="1">
    <citation type="submission" date="2007-07" db="EMBL/GenBank/DDBJ databases">
        <title>PCAP assembly of the Caenorhabditis remanei genome.</title>
        <authorList>
            <consortium name="The Caenorhabditis remanei Sequencing Consortium"/>
            <person name="Wilson R.K."/>
        </authorList>
    </citation>
    <scope>NUCLEOTIDE SEQUENCE [LARGE SCALE GENOMIC DNA]</scope>
    <source>
        <strain evidence="1">PB4641</strain>
    </source>
</reference>
<dbReference type="HOGENOM" id="CLU_2415375_0_0_1"/>
<dbReference type="Proteomes" id="UP000008281">
    <property type="component" value="Unassembled WGS sequence"/>
</dbReference>
<dbReference type="OMA" id="MYQNREV"/>
<organism evidence="2">
    <name type="scientific">Caenorhabditis remanei</name>
    <name type="common">Caenorhabditis vulgaris</name>
    <dbReference type="NCBI Taxonomy" id="31234"/>
    <lineage>
        <taxon>Eukaryota</taxon>
        <taxon>Metazoa</taxon>
        <taxon>Ecdysozoa</taxon>
        <taxon>Nematoda</taxon>
        <taxon>Chromadorea</taxon>
        <taxon>Rhabditida</taxon>
        <taxon>Rhabditina</taxon>
        <taxon>Rhabditomorpha</taxon>
        <taxon>Rhabditoidea</taxon>
        <taxon>Rhabditidae</taxon>
        <taxon>Peloderinae</taxon>
        <taxon>Caenorhabditis</taxon>
    </lineage>
</organism>
<dbReference type="AlphaFoldDB" id="E3LG79"/>
<evidence type="ECO:0000313" key="2">
    <source>
        <dbReference type="Proteomes" id="UP000008281"/>
    </source>
</evidence>
<dbReference type="EMBL" id="DS268408">
    <property type="protein sequence ID" value="EFO85859.1"/>
    <property type="molecule type" value="Genomic_DNA"/>
</dbReference>
<protein>
    <submittedName>
        <fullName evidence="1">Uncharacterized protein</fullName>
    </submittedName>
</protein>
<sequence>MAFGGLLDGFLQEKSHSHVAGGGRKASAFSQPMRKDTLSMYQNREVLTNNRKASSMSMVNHKMSTISAVSVDIIPKYSWHGSSAREFIFSKL</sequence>
<dbReference type="OrthoDB" id="5796054at2759"/>